<dbReference type="Proteomes" id="UP000192923">
    <property type="component" value="Unassembled WGS sequence"/>
</dbReference>
<dbReference type="OrthoDB" id="269673at2"/>
<reference evidence="1 2" key="1">
    <citation type="submission" date="2016-12" db="EMBL/GenBank/DDBJ databases">
        <authorList>
            <person name="Song W.-J."/>
            <person name="Kurnit D.M."/>
        </authorList>
    </citation>
    <scope>NUCLEOTIDE SEQUENCE [LARGE SCALE GENOMIC DNA]</scope>
    <source>
        <strain evidence="1 2">175</strain>
    </source>
</reference>
<accession>A0A1Y6CU58</accession>
<organism evidence="1 2">
    <name type="scientific">Methylomagnum ishizawai</name>
    <dbReference type="NCBI Taxonomy" id="1760988"/>
    <lineage>
        <taxon>Bacteria</taxon>
        <taxon>Pseudomonadati</taxon>
        <taxon>Pseudomonadota</taxon>
        <taxon>Gammaproteobacteria</taxon>
        <taxon>Methylococcales</taxon>
        <taxon>Methylococcaceae</taxon>
        <taxon>Methylomagnum</taxon>
    </lineage>
</organism>
<evidence type="ECO:0000313" key="2">
    <source>
        <dbReference type="Proteomes" id="UP000192923"/>
    </source>
</evidence>
<dbReference type="STRING" id="1760988.SAMN02949497_1257"/>
<proteinExistence type="predicted"/>
<gene>
    <name evidence="1" type="ORF">SAMN02949497_1257</name>
</gene>
<dbReference type="RefSeq" id="WP_085210937.1">
    <property type="nucleotide sequence ID" value="NZ_FXAM01000001.1"/>
</dbReference>
<dbReference type="EMBL" id="FXAM01000001">
    <property type="protein sequence ID" value="SMF93961.1"/>
    <property type="molecule type" value="Genomic_DNA"/>
</dbReference>
<keyword evidence="2" id="KW-1185">Reference proteome</keyword>
<name>A0A1Y6CU58_9GAMM</name>
<protein>
    <submittedName>
        <fullName evidence="1">Uncharacterized protein</fullName>
    </submittedName>
</protein>
<evidence type="ECO:0000313" key="1">
    <source>
        <dbReference type="EMBL" id="SMF93961.1"/>
    </source>
</evidence>
<dbReference type="AlphaFoldDB" id="A0A1Y6CU58"/>
<sequence length="63" mass="6891">MRYEIINSGPDSLLRLHCACGHAIDIPMALLEAGHLMQCPGCQGYFRLPGERVADADYQGADE</sequence>